<dbReference type="InterPro" id="IPR020843">
    <property type="entry name" value="ER"/>
</dbReference>
<dbReference type="InterPro" id="IPR014031">
    <property type="entry name" value="Ketoacyl_synth_C"/>
</dbReference>
<dbReference type="InterPro" id="IPR036291">
    <property type="entry name" value="NAD(P)-bd_dom_sf"/>
</dbReference>
<evidence type="ECO:0000256" key="6">
    <source>
        <dbReference type="PROSITE-ProRule" id="PRU01363"/>
    </source>
</evidence>
<dbReference type="SMART" id="SM00827">
    <property type="entry name" value="PKS_AT"/>
    <property type="match status" value="1"/>
</dbReference>
<dbReference type="InterPro" id="IPR055123">
    <property type="entry name" value="SpnB-like_Rossmann"/>
</dbReference>
<dbReference type="Gene3D" id="3.40.50.720">
    <property type="entry name" value="NAD(P)-binding Rossmann-like Domain"/>
    <property type="match status" value="1"/>
</dbReference>
<dbReference type="InterPro" id="IPR001227">
    <property type="entry name" value="Ac_transferase_dom_sf"/>
</dbReference>
<dbReference type="InterPro" id="IPR014043">
    <property type="entry name" value="Acyl_transferase_dom"/>
</dbReference>
<dbReference type="Pfam" id="PF08659">
    <property type="entry name" value="KR"/>
    <property type="match status" value="1"/>
</dbReference>
<dbReference type="InterPro" id="IPR020807">
    <property type="entry name" value="PKS_DH"/>
</dbReference>
<dbReference type="CDD" id="cd00833">
    <property type="entry name" value="PKS"/>
    <property type="match status" value="1"/>
</dbReference>
<keyword evidence="1" id="KW-0596">Phosphopantetheine</keyword>
<dbReference type="InterPro" id="IPR016039">
    <property type="entry name" value="Thiolase-like"/>
</dbReference>
<dbReference type="Pfam" id="PF14765">
    <property type="entry name" value="PS-DH"/>
    <property type="match status" value="1"/>
</dbReference>
<evidence type="ECO:0000259" key="8">
    <source>
        <dbReference type="PROSITE" id="PS52004"/>
    </source>
</evidence>
<sequence>MANENELRAYMKKAIKELQTTRGRLADLESRAHEPIAIVGMACRYPGGIESPEQLWRAVADGVDLVSDWPRDRGWDSDGLFDAEPGIEGKTYVRSGGFLDGATEFDPAFFGIGPREALAMDPQQRLVLETGWEAFERAGIDPTTVRGSATGVFVGMMTDAQTPPAHTMGKDRHGVLPFLMTGQAASIASGRIAYTLGLEGPAVTIDTACSSSLVAVHQAARSLRAGECSLALAGGVTVMATPSAFIAFSAQRALAGDGRCKSFAAAADGTAWGEGVGMLLLERLSEARRLGHPVLGLVRGTAVNSDGASNGLTAPNGLSQQRVIRTALADAGLEARDVDVVEAHGTGTTLGDPIEAQALLATYGQQRGDREPLLLGSIKSNMGHTQAAAGVGGLIKMVMAMRHELVPPTLHVDEPSPHVDWDSGAVRLVTEATPWRRSDRSRRAAISSFGISGTNAHVIVEEAPAESVAAPAAPVDPVVTPWVVSAKSEAALAAQAARLADFVAAADSAVADFAAADSATTDLATADPATVRSAAADFATADVGYTLAGSRARFEHCAVVVGGDRAELRAGLRALADGVATASVVRGAAVGPASVAVMFPGQGAQRVGMGRDLYARYPVYRNAFDEICTAFDPHLDSSLRELVLGGEDTESADLLDRTEYTQPALFATELAIYRLAESWGLRADFLMGHSIGEIVAAHVAGVWSLADAVTLVAARGRLMQSLPAGGAMISVAAGVDTLAGLLDEFGDVLGVAAVNGPRATVLSGRDAAITAVAGKLEADGVTVRRLRVSHAFHSPLMDPILDEFAEVCANLTYGTPVLPVVSALTGRVAETAELSSPDYWVRHLREPVRYLDAVRWAHDTGEVTCFVEAGPGTTLSGLVLGGVPEDRADAVTVAPLQRPGSAGEVAFVHGLATAYTGGAAVRWTAAFAETSARRVDLPTYAFQRGRFWLESASGGDMRQAGLGTTDHPLLGAAISRADDGGLLLTGRLSLRTHPWLAGHRIGGQVLLPGTAFIELACHAGELVHTPDIGELVLEAPLVVPESAAVEVQVVVGATGAQGARTVAVYSRPQGAGTNVAEGGRWLCHASGSLVPASAEQRVSGDLGAWPPADAVALPVNDPYEGMAAAGYSYGPEFQGLGRVWRLGEVVFAEVALPERIRGDAEHFGIHPALLDAALHAMILAGTIGVSGSGGIRLPFAWEGVRVRAVGAAALRVRIAPRGPDRVELELADTTGGIVATIDALVMREVPRSALGAAAPVADDALFETTWVPVPHRTGTNGIWSGDDSDLRYTHSDNDFRVIPLFSDGTGPAGDDLPDDVHARLATLLSRLQDLLAADDDDHPALIAVTCGAVAVHGAEDVPDLAGAAAWGLLRSAQTENPGRVLVLDVDDRADFRSAVALAAESFDEGQLALRHGELFAPRLTRAGADTVGSAALVESPSWQLVTRGRGTLDGDNMILSEVPDTAALEPGQVRIAVRATGINFRDVLIVLGMYPIPDTPVGGEGSGIVVEVAPDVTALAPGDKVMGIFTGVGATVVSDHRTLIRVPEGWSFEQAAATPIVFATAYYALVDLAAARPGETLLVHAATGGVGMAAVQLARHLGLDLYVTASTGKWKVLRDMGFTDDRIGDTRTVDFADEFMAATDGRGVDIVLDSLAGDKVDASLGLLPRGGRFIEMGLTDLRDPQTVAADHPGVRYRNFLLMEAGPDRLREILAELVRLFDTGALRPLPVTSWDVRRAPAAFRQLSQARHIGKYVLTVAPVPDPAGTVLVTGGTGGLGALIAKHLVTAHGVRHLLLAGRRGRAADGAAELEAELTALGAEISIVACDLGDRSAVDALLAGVDERHPLTGIVHAAGIVDDALLSDQNSERLGRVLRAKADSAWHLHRATRDLPLSMFVLYSSVAGQLGSPGQANYAAANAFLDALAQHRVAASLPATALAWGLWERATGITGHLSDRDRMRMRRDGLIPLADDEGVALFDTARGTGHTALVPARLDLDALRSLGEASEMPPVLRGLLRAQRRAADASVAEAAALVAGLTGLGTVEQERVILGVIRSHAAAVLGHESREAVPPDTAFTELGFDSLGAVEFRNRLKAATGVKLSTTVVFDYPNAAKLARYLREEIAPERDPVQHLVVQLETLAQGCAELDGEQLGVIVARLGELARRLGGATGDTVDDIDDADDDELFELIDQVRPASLG</sequence>
<organism evidence="10 11">
    <name type="scientific">Nocardia aurea</name>
    <dbReference type="NCBI Taxonomy" id="2144174"/>
    <lineage>
        <taxon>Bacteria</taxon>
        <taxon>Bacillati</taxon>
        <taxon>Actinomycetota</taxon>
        <taxon>Actinomycetes</taxon>
        <taxon>Mycobacteriales</taxon>
        <taxon>Nocardiaceae</taxon>
        <taxon>Nocardia</taxon>
    </lineage>
</organism>
<dbReference type="Pfam" id="PF16197">
    <property type="entry name" value="KAsynt_C_assoc"/>
    <property type="match status" value="1"/>
</dbReference>
<evidence type="ECO:0000313" key="11">
    <source>
        <dbReference type="Proteomes" id="UP001551695"/>
    </source>
</evidence>
<dbReference type="InterPro" id="IPR018201">
    <property type="entry name" value="Ketoacyl_synth_AS"/>
</dbReference>
<dbReference type="Pfam" id="PF02801">
    <property type="entry name" value="Ketoacyl-synt_C"/>
    <property type="match status" value="1"/>
</dbReference>
<dbReference type="PANTHER" id="PTHR43775:SF51">
    <property type="entry name" value="INACTIVE PHENOLPHTHIOCEROL SYNTHESIS POLYKETIDE SYNTHASE TYPE I PKS1-RELATED"/>
    <property type="match status" value="1"/>
</dbReference>
<dbReference type="CDD" id="cd08956">
    <property type="entry name" value="KR_3_FAS_SDR_x"/>
    <property type="match status" value="1"/>
</dbReference>
<dbReference type="Pfam" id="PF00109">
    <property type="entry name" value="ketoacyl-synt"/>
    <property type="match status" value="1"/>
</dbReference>
<dbReference type="SUPFAM" id="SSF55048">
    <property type="entry name" value="Probable ACP-binding domain of malonyl-CoA ACP transacylase"/>
    <property type="match status" value="1"/>
</dbReference>
<dbReference type="InterPro" id="IPR036736">
    <property type="entry name" value="ACP-like_sf"/>
</dbReference>
<dbReference type="CDD" id="cd05195">
    <property type="entry name" value="enoyl_red"/>
    <property type="match status" value="1"/>
</dbReference>
<dbReference type="Proteomes" id="UP001551695">
    <property type="component" value="Unassembled WGS sequence"/>
</dbReference>
<dbReference type="Pfam" id="PF00550">
    <property type="entry name" value="PP-binding"/>
    <property type="match status" value="1"/>
</dbReference>
<feature type="region of interest" description="N-terminal hotdog fold" evidence="6">
    <location>
        <begin position="967"/>
        <end position="1096"/>
    </location>
</feature>
<dbReference type="InterPro" id="IPR020841">
    <property type="entry name" value="PKS_Beta-ketoAc_synthase_dom"/>
</dbReference>
<dbReference type="InterPro" id="IPR013154">
    <property type="entry name" value="ADH-like_N"/>
</dbReference>
<dbReference type="Pfam" id="PF08240">
    <property type="entry name" value="ADH_N"/>
    <property type="match status" value="1"/>
</dbReference>
<evidence type="ECO:0000256" key="5">
    <source>
        <dbReference type="ARBA" id="ARBA00023315"/>
    </source>
</evidence>
<dbReference type="InterPro" id="IPR049552">
    <property type="entry name" value="PKS_DH_N"/>
</dbReference>
<accession>A0ABV3FPG1</accession>
<dbReference type="Gene3D" id="3.40.366.10">
    <property type="entry name" value="Malonyl-Coenzyme A Acyl Carrier Protein, domain 2"/>
    <property type="match status" value="1"/>
</dbReference>
<dbReference type="SMART" id="SM01294">
    <property type="entry name" value="PKS_PP_betabranch"/>
    <property type="match status" value="1"/>
</dbReference>
<dbReference type="InterPro" id="IPR049900">
    <property type="entry name" value="PKS_mFAS_DH"/>
</dbReference>
<dbReference type="SMART" id="SM00822">
    <property type="entry name" value="PKS_KR"/>
    <property type="match status" value="1"/>
</dbReference>
<dbReference type="Pfam" id="PF13602">
    <property type="entry name" value="ADH_zinc_N_2"/>
    <property type="match status" value="1"/>
</dbReference>
<keyword evidence="5" id="KW-0012">Acyltransferase</keyword>
<dbReference type="PROSITE" id="PS50075">
    <property type="entry name" value="CARRIER"/>
    <property type="match status" value="1"/>
</dbReference>
<dbReference type="InterPro" id="IPR049551">
    <property type="entry name" value="PKS_DH_C"/>
</dbReference>
<dbReference type="SUPFAM" id="SSF50129">
    <property type="entry name" value="GroES-like"/>
    <property type="match status" value="1"/>
</dbReference>
<dbReference type="InterPro" id="IPR050091">
    <property type="entry name" value="PKS_NRPS_Biosynth_Enz"/>
</dbReference>
<feature type="active site" description="Proton donor; for dehydratase activity" evidence="6">
    <location>
        <position position="1171"/>
    </location>
</feature>
<dbReference type="SMART" id="SM00825">
    <property type="entry name" value="PKS_KS"/>
    <property type="match status" value="1"/>
</dbReference>
<dbReference type="SMART" id="SM00829">
    <property type="entry name" value="PKS_ER"/>
    <property type="match status" value="1"/>
</dbReference>
<dbReference type="Gene3D" id="3.30.70.3290">
    <property type="match status" value="1"/>
</dbReference>
<dbReference type="InterPro" id="IPR042104">
    <property type="entry name" value="PKS_dehydratase_sf"/>
</dbReference>
<keyword evidence="4" id="KW-0511">Multifunctional enzyme</keyword>
<dbReference type="Gene3D" id="3.40.47.10">
    <property type="match status" value="1"/>
</dbReference>
<dbReference type="InterPro" id="IPR020806">
    <property type="entry name" value="PKS_PP-bd"/>
</dbReference>
<dbReference type="SMART" id="SM00826">
    <property type="entry name" value="PKS_DH"/>
    <property type="match status" value="1"/>
</dbReference>
<evidence type="ECO:0000259" key="9">
    <source>
        <dbReference type="PROSITE" id="PS52019"/>
    </source>
</evidence>
<evidence type="ECO:0000256" key="2">
    <source>
        <dbReference type="ARBA" id="ARBA00022553"/>
    </source>
</evidence>
<dbReference type="Pfam" id="PF22953">
    <property type="entry name" value="SpnB_Rossmann"/>
    <property type="match status" value="1"/>
</dbReference>
<dbReference type="InterPro" id="IPR014030">
    <property type="entry name" value="Ketoacyl_synth_N"/>
</dbReference>
<dbReference type="SUPFAM" id="SSF47336">
    <property type="entry name" value="ACP-like"/>
    <property type="match status" value="1"/>
</dbReference>
<evidence type="ECO:0000256" key="1">
    <source>
        <dbReference type="ARBA" id="ARBA00022450"/>
    </source>
</evidence>
<dbReference type="Pfam" id="PF00698">
    <property type="entry name" value="Acyl_transf_1"/>
    <property type="match status" value="1"/>
</dbReference>
<dbReference type="SUPFAM" id="SSF53901">
    <property type="entry name" value="Thiolase-like"/>
    <property type="match status" value="1"/>
</dbReference>
<dbReference type="Gene3D" id="3.10.129.110">
    <property type="entry name" value="Polyketide synthase dehydratase"/>
    <property type="match status" value="1"/>
</dbReference>
<evidence type="ECO:0000256" key="4">
    <source>
        <dbReference type="ARBA" id="ARBA00023268"/>
    </source>
</evidence>
<keyword evidence="11" id="KW-1185">Reference proteome</keyword>
<evidence type="ECO:0000313" key="10">
    <source>
        <dbReference type="EMBL" id="MEV0707101.1"/>
    </source>
</evidence>
<dbReference type="InterPro" id="IPR016036">
    <property type="entry name" value="Malonyl_transacylase_ACP-bd"/>
</dbReference>
<dbReference type="EMBL" id="JBFAKC010000002">
    <property type="protein sequence ID" value="MEV0707101.1"/>
    <property type="molecule type" value="Genomic_DNA"/>
</dbReference>
<dbReference type="PROSITE" id="PS52019">
    <property type="entry name" value="PKS_MFAS_DH"/>
    <property type="match status" value="1"/>
</dbReference>
<dbReference type="InterPro" id="IPR013968">
    <property type="entry name" value="PKS_KR"/>
</dbReference>
<dbReference type="SUPFAM" id="SSF52151">
    <property type="entry name" value="FabD/lysophospholipase-like"/>
    <property type="match status" value="1"/>
</dbReference>
<dbReference type="PROSITE" id="PS52004">
    <property type="entry name" value="KS3_2"/>
    <property type="match status" value="1"/>
</dbReference>
<dbReference type="SUPFAM" id="SSF51735">
    <property type="entry name" value="NAD(P)-binding Rossmann-fold domains"/>
    <property type="match status" value="3"/>
</dbReference>
<gene>
    <name evidence="10" type="ORF">AB0I48_05995</name>
</gene>
<proteinExistence type="predicted"/>
<evidence type="ECO:0000256" key="3">
    <source>
        <dbReference type="ARBA" id="ARBA00022679"/>
    </source>
</evidence>
<dbReference type="PANTHER" id="PTHR43775">
    <property type="entry name" value="FATTY ACID SYNTHASE"/>
    <property type="match status" value="1"/>
</dbReference>
<dbReference type="Gene3D" id="3.40.50.11460">
    <property type="match status" value="1"/>
</dbReference>
<dbReference type="SMART" id="SM00823">
    <property type="entry name" value="PKS_PP"/>
    <property type="match status" value="1"/>
</dbReference>
<feature type="active site" description="Proton acceptor; for dehydratase activity" evidence="6">
    <location>
        <position position="999"/>
    </location>
</feature>
<dbReference type="PROSITE" id="PS00606">
    <property type="entry name" value="KS3_1"/>
    <property type="match status" value="1"/>
</dbReference>
<comment type="caution">
    <text evidence="10">The sequence shown here is derived from an EMBL/GenBank/DDBJ whole genome shotgun (WGS) entry which is preliminary data.</text>
</comment>
<dbReference type="InterPro" id="IPR009081">
    <property type="entry name" value="PP-bd_ACP"/>
</dbReference>
<reference evidence="10 11" key="1">
    <citation type="submission" date="2024-06" db="EMBL/GenBank/DDBJ databases">
        <title>The Natural Products Discovery Center: Release of the First 8490 Sequenced Strains for Exploring Actinobacteria Biosynthetic Diversity.</title>
        <authorList>
            <person name="Kalkreuter E."/>
            <person name="Kautsar S.A."/>
            <person name="Yang D."/>
            <person name="Bader C.D."/>
            <person name="Teijaro C.N."/>
            <person name="Fluegel L."/>
            <person name="Davis C.M."/>
            <person name="Simpson J.R."/>
            <person name="Lauterbach L."/>
            <person name="Steele A.D."/>
            <person name="Gui C."/>
            <person name="Meng S."/>
            <person name="Li G."/>
            <person name="Viehrig K."/>
            <person name="Ye F."/>
            <person name="Su P."/>
            <person name="Kiefer A.F."/>
            <person name="Nichols A."/>
            <person name="Cepeda A.J."/>
            <person name="Yan W."/>
            <person name="Fan B."/>
            <person name="Jiang Y."/>
            <person name="Adhikari A."/>
            <person name="Zheng C.-J."/>
            <person name="Schuster L."/>
            <person name="Cowan T.M."/>
            <person name="Smanski M.J."/>
            <person name="Chevrette M.G."/>
            <person name="De Carvalho L.P.S."/>
            <person name="Shen B."/>
        </authorList>
    </citation>
    <scope>NUCLEOTIDE SEQUENCE [LARGE SCALE GENOMIC DNA]</scope>
    <source>
        <strain evidence="10 11">NPDC050403</strain>
    </source>
</reference>
<dbReference type="Gene3D" id="1.10.1200.10">
    <property type="entry name" value="ACP-like"/>
    <property type="match status" value="1"/>
</dbReference>
<feature type="domain" description="Carrier" evidence="7">
    <location>
        <begin position="2043"/>
        <end position="2118"/>
    </location>
</feature>
<dbReference type="Gene3D" id="3.90.180.10">
    <property type="entry name" value="Medium-chain alcohol dehydrogenases, catalytic domain"/>
    <property type="match status" value="1"/>
</dbReference>
<protein>
    <submittedName>
        <fullName evidence="10">Type I polyketide synthase</fullName>
    </submittedName>
</protein>
<feature type="domain" description="PKS/mFAS DH" evidence="9">
    <location>
        <begin position="967"/>
        <end position="1251"/>
    </location>
</feature>
<evidence type="ECO:0000259" key="7">
    <source>
        <dbReference type="PROSITE" id="PS50075"/>
    </source>
</evidence>
<keyword evidence="3" id="KW-0808">Transferase</keyword>
<name>A0ABV3FPG1_9NOCA</name>
<dbReference type="InterPro" id="IPR011032">
    <property type="entry name" value="GroES-like_sf"/>
</dbReference>
<feature type="region of interest" description="C-terminal hotdog fold" evidence="6">
    <location>
        <begin position="1110"/>
        <end position="1251"/>
    </location>
</feature>
<dbReference type="Pfam" id="PF21089">
    <property type="entry name" value="PKS_DH_N"/>
    <property type="match status" value="1"/>
</dbReference>
<dbReference type="InterPro" id="IPR016035">
    <property type="entry name" value="Acyl_Trfase/lysoPLipase"/>
</dbReference>
<keyword evidence="2" id="KW-0597">Phosphoprotein</keyword>
<dbReference type="InterPro" id="IPR032821">
    <property type="entry name" value="PKS_assoc"/>
</dbReference>
<feature type="domain" description="Ketosynthase family 3 (KS3)" evidence="8">
    <location>
        <begin position="33"/>
        <end position="462"/>
    </location>
</feature>
<dbReference type="InterPro" id="IPR057326">
    <property type="entry name" value="KR_dom"/>
</dbReference>